<dbReference type="EMBL" id="AFBI03000025">
    <property type="protein sequence ID" value="EJW04027.1"/>
    <property type="molecule type" value="Genomic_DNA"/>
</dbReference>
<reference evidence="2" key="2">
    <citation type="submission" date="2015-07" db="EMBL/GenBank/DDBJ databases">
        <title>Contrasting host-pathogen interactions and genome evolution in two generalist and specialist microsporidian pathogens of mosquitoes.</title>
        <authorList>
            <consortium name="The Broad Institute Genomics Platform"/>
            <consortium name="The Broad Institute Genome Sequencing Center for Infectious Disease"/>
            <person name="Cuomo C.A."/>
            <person name="Sanscrainte N.D."/>
            <person name="Goldberg J.M."/>
            <person name="Heiman D."/>
            <person name="Young S."/>
            <person name="Zeng Q."/>
            <person name="Becnel J.J."/>
            <person name="Birren B.W."/>
        </authorList>
    </citation>
    <scope>NUCLEOTIDE SEQUENCE [LARGE SCALE GENOMIC DNA]</scope>
    <source>
        <strain evidence="2">USNM 41457</strain>
    </source>
</reference>
<comment type="caution">
    <text evidence="1">The sequence shown here is derived from an EMBL/GenBank/DDBJ whole genome shotgun (WGS) entry which is preliminary data.</text>
</comment>
<reference evidence="1 2" key="1">
    <citation type="submission" date="2011-08" db="EMBL/GenBank/DDBJ databases">
        <authorList>
            <person name="Liu Z.J."/>
            <person name="Shi F.L."/>
            <person name="Lu J.Q."/>
            <person name="Li M."/>
            <person name="Wang Z.L."/>
        </authorList>
    </citation>
    <scope>NUCLEOTIDE SEQUENCE [LARGE SCALE GENOMIC DNA]</scope>
    <source>
        <strain evidence="1 2">USNM 41457</strain>
    </source>
</reference>
<protein>
    <submittedName>
        <fullName evidence="1">Uncharacterized protein</fullName>
    </submittedName>
</protein>
<dbReference type="InParanoid" id="J9DRT3"/>
<evidence type="ECO:0000313" key="2">
    <source>
        <dbReference type="Proteomes" id="UP000003163"/>
    </source>
</evidence>
<dbReference type="Proteomes" id="UP000003163">
    <property type="component" value="Unassembled WGS sequence"/>
</dbReference>
<sequence>MEAAHDSLDTLLSYMNGYFEQTCYKYTLKLKSKFVIYECEAANCDACVIFFLRKKDKNWVMRKCNLNHRCDMSVFSLGQCEYLLCKVFFSGKVYSADKFYNLIDCFSDRKFLSESNVFKDKSGVSSLKKVSLKNGKLFDVSESRNCFNNDLNKLNEKSNSNEVSLVERTNEVGMKKCGEINEAVDVNFDKEFILNEKEEKDHERNENFFFVTENAENIDLNNKVADKIIQDFKIGDNYEIGEHGEVTLKKDEVKANNDQLNSGVRLDQNKNLATIQETFNLDKIFQKDVEDNKFIYENNDFGSTQNWTQEEFNYYMQQTISEFFLNKDTNEVESLAKVIEKAISNNLDSEDKVYQNKIRNIYKFLIILCSVDNLLLPRIGKSLQYDESAPYGYESVYYSYYYLSRLRKKLRLYFLQKEHEHEISSLLKCSNLNDTEKKEKGNISSNLFSSEVDIAKTKKCLNNINDVGNTMIYRRASNDHMKNVKKSLDDEFVEKNGLTEEKNFVACFIEGKKEFPVSIKQILKTDENTLPSSYMSKYRIENTRTIPGSKTKNMATKLPEKNLENRKKSVNECVLPVKKHTNNNSITKKHLNFSINVSTDKNDSIVSSEFTDTGAKNLLSQGSTYTDKIVPVLPKKRGRKPKKKPEEAINNDISVIGAVQPYHTDPQCIFEQSTIDSVTKTYSEDTNMYSNSEVCKSLTSSSRNNKFTNVLSVNNSLYPLLNNENKCVNVIYNDNLSKEKSLLVQPLNDFFSKYINSESKNAVSFFFRF</sequence>
<proteinExistence type="predicted"/>
<keyword evidence="2" id="KW-1185">Reference proteome</keyword>
<evidence type="ECO:0000313" key="1">
    <source>
        <dbReference type="EMBL" id="EJW04027.1"/>
    </source>
</evidence>
<dbReference type="HOGENOM" id="CLU_363293_0_0_1"/>
<dbReference type="AlphaFoldDB" id="J9DRT3"/>
<dbReference type="VEuPathDB" id="MicrosporidiaDB:EDEG_01661"/>
<organism evidence="1 2">
    <name type="scientific">Edhazardia aedis (strain USNM 41457)</name>
    <name type="common">Microsporidian parasite</name>
    <dbReference type="NCBI Taxonomy" id="1003232"/>
    <lineage>
        <taxon>Eukaryota</taxon>
        <taxon>Fungi</taxon>
        <taxon>Fungi incertae sedis</taxon>
        <taxon>Microsporidia</taxon>
        <taxon>Edhazardia</taxon>
    </lineage>
</organism>
<name>J9DRT3_EDHAE</name>
<accession>J9DRT3</accession>
<gene>
    <name evidence="1" type="ORF">EDEG_01661</name>
</gene>